<sequence>LSQQEAAQRQPSEVELIIGESIGTQPRFAVPDFIILTDDPETTELAQMLAEVLWNDLDFEREFYMIPRDTYNTIPAARSMTDIPFDRWREIGADGVVIGTVKKTNEMVQVQVRLFNVRGQESVFSRQYTGSARNPRLYAHTMADEIHQNQRGLRGVARTKLTFVSDRNGETLIGPIDNRTIKEVYIADYDGRNPQRVTVNRSLNITPSWSVDGRAIAYTSYRRGFSDVFVSFIYEGRLETPAAGNPKEQNWLPAWSPNGRQIAFTSNRDGNPELYIV</sequence>
<feature type="domain" description="TolB N-terminal" evidence="2">
    <location>
        <begin position="18"/>
        <end position="121"/>
    </location>
</feature>
<evidence type="ECO:0000313" key="3">
    <source>
        <dbReference type="EMBL" id="SVB48909.1"/>
    </source>
</evidence>
<dbReference type="AlphaFoldDB" id="A0A382EES5"/>
<evidence type="ECO:0000256" key="1">
    <source>
        <dbReference type="ARBA" id="ARBA00009820"/>
    </source>
</evidence>
<dbReference type="InterPro" id="IPR007195">
    <property type="entry name" value="TolB_N"/>
</dbReference>
<feature type="non-terminal residue" evidence="3">
    <location>
        <position position="277"/>
    </location>
</feature>
<comment type="similarity">
    <text evidence="1">Belongs to the TolB family.</text>
</comment>
<reference evidence="3" key="1">
    <citation type="submission" date="2018-05" db="EMBL/GenBank/DDBJ databases">
        <authorList>
            <person name="Lanie J.A."/>
            <person name="Ng W.-L."/>
            <person name="Kazmierczak K.M."/>
            <person name="Andrzejewski T.M."/>
            <person name="Davidsen T.M."/>
            <person name="Wayne K.J."/>
            <person name="Tettelin H."/>
            <person name="Glass J.I."/>
            <person name="Rusch D."/>
            <person name="Podicherti R."/>
            <person name="Tsui H.-C.T."/>
            <person name="Winkler M.E."/>
        </authorList>
    </citation>
    <scope>NUCLEOTIDE SEQUENCE</scope>
</reference>
<feature type="non-terminal residue" evidence="3">
    <location>
        <position position="1"/>
    </location>
</feature>
<gene>
    <name evidence="3" type="ORF">METZ01_LOCUS201763</name>
</gene>
<dbReference type="PANTHER" id="PTHR36842">
    <property type="entry name" value="PROTEIN TOLB HOMOLOG"/>
    <property type="match status" value="1"/>
</dbReference>
<protein>
    <recommendedName>
        <fullName evidence="2">TolB N-terminal domain-containing protein</fullName>
    </recommendedName>
</protein>
<dbReference type="SUPFAM" id="SSF52964">
    <property type="entry name" value="TolB, N-terminal domain"/>
    <property type="match status" value="1"/>
</dbReference>
<accession>A0A382EES5</accession>
<dbReference type="InterPro" id="IPR011042">
    <property type="entry name" value="6-blade_b-propeller_TolB-like"/>
</dbReference>
<name>A0A382EES5_9ZZZZ</name>
<dbReference type="Pfam" id="PF04052">
    <property type="entry name" value="TolB_N"/>
    <property type="match status" value="1"/>
</dbReference>
<dbReference type="Gene3D" id="2.120.10.30">
    <property type="entry name" value="TolB, C-terminal domain"/>
    <property type="match status" value="1"/>
</dbReference>
<dbReference type="PANTHER" id="PTHR36842:SF1">
    <property type="entry name" value="PROTEIN TOLB"/>
    <property type="match status" value="1"/>
</dbReference>
<dbReference type="InterPro" id="IPR011659">
    <property type="entry name" value="WD40"/>
</dbReference>
<organism evidence="3">
    <name type="scientific">marine metagenome</name>
    <dbReference type="NCBI Taxonomy" id="408172"/>
    <lineage>
        <taxon>unclassified sequences</taxon>
        <taxon>metagenomes</taxon>
        <taxon>ecological metagenomes</taxon>
    </lineage>
</organism>
<dbReference type="GO" id="GO:0042597">
    <property type="term" value="C:periplasmic space"/>
    <property type="evidence" value="ECO:0007669"/>
    <property type="project" value="InterPro"/>
</dbReference>
<evidence type="ECO:0000259" key="2">
    <source>
        <dbReference type="Pfam" id="PF04052"/>
    </source>
</evidence>
<dbReference type="SUPFAM" id="SSF69304">
    <property type="entry name" value="Tricorn protease N-terminal domain"/>
    <property type="match status" value="1"/>
</dbReference>
<dbReference type="EMBL" id="UINC01044032">
    <property type="protein sequence ID" value="SVB48909.1"/>
    <property type="molecule type" value="Genomic_DNA"/>
</dbReference>
<dbReference type="Gene3D" id="3.40.50.10070">
    <property type="entry name" value="TolB, N-terminal domain"/>
    <property type="match status" value="1"/>
</dbReference>
<dbReference type="GO" id="GO:0015031">
    <property type="term" value="P:protein transport"/>
    <property type="evidence" value="ECO:0007669"/>
    <property type="project" value="InterPro"/>
</dbReference>
<proteinExistence type="inferred from homology"/>
<dbReference type="Pfam" id="PF07676">
    <property type="entry name" value="PD40"/>
    <property type="match status" value="2"/>
</dbReference>